<evidence type="ECO:0000259" key="2">
    <source>
        <dbReference type="Pfam" id="PF01855"/>
    </source>
</evidence>
<dbReference type="InterPro" id="IPR029061">
    <property type="entry name" value="THDP-binding"/>
</dbReference>
<reference evidence="4 5" key="1">
    <citation type="submission" date="2016-07" db="EMBL/GenBank/DDBJ databases">
        <title>Genome and transcriptome analysis of iron-reducing fermentative bacteria Anoxybacter fermentans.</title>
        <authorList>
            <person name="Zeng X."/>
            <person name="Shao Z."/>
        </authorList>
    </citation>
    <scope>NUCLEOTIDE SEQUENCE [LARGE SCALE GENOMIC DNA]</scope>
    <source>
        <strain evidence="4 5">DY22613</strain>
    </source>
</reference>
<evidence type="ECO:0000313" key="5">
    <source>
        <dbReference type="Proteomes" id="UP000267250"/>
    </source>
</evidence>
<dbReference type="NCBIfam" id="NF006412">
    <property type="entry name" value="PRK08659.1"/>
    <property type="match status" value="1"/>
</dbReference>
<dbReference type="InterPro" id="IPR002880">
    <property type="entry name" value="Pyrv_Fd/Flavodoxin_OxRdtase_N"/>
</dbReference>
<protein>
    <submittedName>
        <fullName evidence="4">2-oxoglutarate synthase subunit alpha</fullName>
    </submittedName>
</protein>
<dbReference type="OrthoDB" id="9794954at2"/>
<evidence type="ECO:0000256" key="1">
    <source>
        <dbReference type="ARBA" id="ARBA00023002"/>
    </source>
</evidence>
<dbReference type="SUPFAM" id="SSF52922">
    <property type="entry name" value="TK C-terminal domain-like"/>
    <property type="match status" value="1"/>
</dbReference>
<dbReference type="PANTHER" id="PTHR43088:SF1">
    <property type="entry name" value="SUBUNIT OF PYRUVATE:FLAVODOXIN OXIDOREDUCTASE"/>
    <property type="match status" value="1"/>
</dbReference>
<dbReference type="FunFam" id="3.40.50.970:FF:000022">
    <property type="entry name" value="2-oxoglutarate ferredoxin oxidoreductase alpha subunit"/>
    <property type="match status" value="1"/>
</dbReference>
<sequence>MMAEKQILLQGNEAVVEGAIAAGCRFYAGYPITPSSEIAEGMARRLPQVGGKFIQMEDEIGGMAATIGASLAGLKSMTATSGPGFSLKQENIGFAVMTEIPCVIVNVQRMGPSTGLPTSPGQGDMIQARFGTHGDSSIIALTPSNVKEAFDLTIKAFNFAERFRSPVILLLDEIVGHMRENVKLPGADEIEIINRKRPTCKPEEYFPYQPDEDLIPPIADYGTGYRFHITGLYHDKTGFPKGQSPMISDLLLRLHDKILKYQDEVTLIESKYLDDAEIVVLSYGGIMGSAISAVESARKEGKKVGWIKLITIWPFPDQYLLEVAKKVKAFIIPELNLGQIQREVQRATLGKAEIIGLHRVDGDIIRPEEILDKIREVL</sequence>
<organism evidence="4 5">
    <name type="scientific">Anoxybacter fermentans</name>
    <dbReference type="NCBI Taxonomy" id="1323375"/>
    <lineage>
        <taxon>Bacteria</taxon>
        <taxon>Bacillati</taxon>
        <taxon>Bacillota</taxon>
        <taxon>Clostridia</taxon>
        <taxon>Halanaerobiales</taxon>
        <taxon>Anoxybacter</taxon>
    </lineage>
</organism>
<dbReference type="InterPro" id="IPR052368">
    <property type="entry name" value="2-oxoacid_oxidoreductase"/>
</dbReference>
<dbReference type="SUPFAM" id="SSF52518">
    <property type="entry name" value="Thiamin diphosphate-binding fold (THDP-binding)"/>
    <property type="match status" value="1"/>
</dbReference>
<dbReference type="AlphaFoldDB" id="A0A3Q9HPM2"/>
<dbReference type="KEGG" id="aft:BBF96_05065"/>
<dbReference type="CDD" id="cd07034">
    <property type="entry name" value="TPP_PYR_PFOR_IOR-alpha_like"/>
    <property type="match status" value="1"/>
</dbReference>
<dbReference type="GO" id="GO:0016491">
    <property type="term" value="F:oxidoreductase activity"/>
    <property type="evidence" value="ECO:0007669"/>
    <property type="project" value="UniProtKB-KW"/>
</dbReference>
<feature type="domain" description="Pyruvate flavodoxin/ferredoxin oxidoreductase pyrimidine binding" evidence="2">
    <location>
        <begin position="17"/>
        <end position="241"/>
    </location>
</feature>
<dbReference type="Pfam" id="PF17147">
    <property type="entry name" value="PFOR_II"/>
    <property type="match status" value="1"/>
</dbReference>
<dbReference type="InterPro" id="IPR009014">
    <property type="entry name" value="Transketo_C/PFOR_II"/>
</dbReference>
<gene>
    <name evidence="4" type="ORF">BBF96_05065</name>
</gene>
<accession>A0A3Q9HPM2</accession>
<keyword evidence="5" id="KW-1185">Reference proteome</keyword>
<name>A0A3Q9HPM2_9FIRM</name>
<dbReference type="Gene3D" id="3.40.50.920">
    <property type="match status" value="1"/>
</dbReference>
<dbReference type="Pfam" id="PF01855">
    <property type="entry name" value="POR_N"/>
    <property type="match status" value="1"/>
</dbReference>
<evidence type="ECO:0000259" key="3">
    <source>
        <dbReference type="Pfam" id="PF17147"/>
    </source>
</evidence>
<keyword evidence="1" id="KW-0560">Oxidoreductase</keyword>
<feature type="domain" description="Pyruvate:ferredoxin oxidoreductase core" evidence="3">
    <location>
        <begin position="276"/>
        <end position="370"/>
    </location>
</feature>
<evidence type="ECO:0000313" key="4">
    <source>
        <dbReference type="EMBL" id="AZR72817.1"/>
    </source>
</evidence>
<dbReference type="Proteomes" id="UP000267250">
    <property type="component" value="Chromosome"/>
</dbReference>
<proteinExistence type="predicted"/>
<dbReference type="InterPro" id="IPR033412">
    <property type="entry name" value="PFOR_II"/>
</dbReference>
<dbReference type="EMBL" id="CP016379">
    <property type="protein sequence ID" value="AZR72817.1"/>
    <property type="molecule type" value="Genomic_DNA"/>
</dbReference>
<dbReference type="Gene3D" id="3.40.50.970">
    <property type="match status" value="1"/>
</dbReference>
<dbReference type="PANTHER" id="PTHR43088">
    <property type="entry name" value="SUBUNIT OF PYRUVATE:FLAVODOXIN OXIDOREDUCTASE-RELATED"/>
    <property type="match status" value="1"/>
</dbReference>